<feature type="compositionally biased region" description="Basic and acidic residues" evidence="1">
    <location>
        <begin position="214"/>
        <end position="227"/>
    </location>
</feature>
<sequence length="671" mass="74604">MNPSRNVGLPTSNTLKRRVRGFQKKNTDHEPAITLLPLELDNYDFPWDVSPRVYRATAPKSAKNREASSFVILGETYKSPVASRPGSPSGRISPFRGHGFKSPKSSRPNSRATTPGASPKKRQNRLASGKSDKKSTIYDREPFNIYAGLPPKSPMRNVKSQPTNNDASHTSKALPKKSDNDMTSESLENQTVGNLMKNNEEEEKEEVENITIAHDLEEKNEVNKTEDNSEVIGEIENNGENYEENKGIQKIIENSLNNENEQIIIIDNNEKIKKSQGKTIMKNNVGGKKSAGDRRKTPEMAKKHGDVLPQTDKIMPIEYYKDAQIRKLSPVSPRPKSKSKTEKNDSNLHEKKNQNVKKFEKPPIPPRKTGLKPILKSNDNKSMTSKRSKNTFSSGKEKLNERIKKNNEGNDSNHLQKKTEEISVADNEEKEKEMKSKPSVESPLKIIPDKNIKEEKKKSNEENTQKEENKDDEGKNEKLVPCYQPDKCNIAPPTMASPSPIITPSISTPSTSADLALSSTQNSQSISTAPTTVTSSGMKSVSSTVVLNEDLSRKENEITQVETDSDISLIKKKPPSASSVISLKKDNLIKDADKNSVNMVKAGTKILVKEKSSGEITSGTKVIKAEPDMEVLSPNNLRNSPGRMETMNLPGAWDEESDLKHEGLIFLVVFI</sequence>
<feature type="region of interest" description="Disordered" evidence="1">
    <location>
        <begin position="325"/>
        <end position="513"/>
    </location>
</feature>
<feature type="compositionally biased region" description="Basic and acidic residues" evidence="1">
    <location>
        <begin position="395"/>
        <end position="408"/>
    </location>
</feature>
<gene>
    <name evidence="3" type="primary">8231328</name>
    <name evidence="2" type="ORF">Phum_PHUM077850</name>
</gene>
<feature type="compositionally biased region" description="Basic and acidic residues" evidence="1">
    <location>
        <begin position="339"/>
        <end position="361"/>
    </location>
</feature>
<accession>E0VC23</accession>
<evidence type="ECO:0000256" key="1">
    <source>
        <dbReference type="SAM" id="MobiDB-lite"/>
    </source>
</evidence>
<dbReference type="CTD" id="8231328"/>
<reference evidence="2" key="2">
    <citation type="submission" date="2007-04" db="EMBL/GenBank/DDBJ databases">
        <title>The genome of the human body louse.</title>
        <authorList>
            <consortium name="The Human Body Louse Genome Consortium"/>
            <person name="Kirkness E."/>
            <person name="Walenz B."/>
            <person name="Hass B."/>
            <person name="Bruggner R."/>
            <person name="Strausberg R."/>
        </authorList>
    </citation>
    <scope>NUCLEOTIDE SEQUENCE</scope>
    <source>
        <strain evidence="2">USDA</strain>
    </source>
</reference>
<feature type="compositionally biased region" description="Polar residues" evidence="1">
    <location>
        <begin position="181"/>
        <end position="193"/>
    </location>
</feature>
<evidence type="ECO:0000313" key="4">
    <source>
        <dbReference type="Proteomes" id="UP000009046"/>
    </source>
</evidence>
<feature type="compositionally biased region" description="Low complexity" evidence="1">
    <location>
        <begin position="83"/>
        <end position="97"/>
    </location>
</feature>
<feature type="compositionally biased region" description="Low complexity" evidence="1">
    <location>
        <begin position="490"/>
        <end position="513"/>
    </location>
</feature>
<feature type="region of interest" description="Disordered" evidence="1">
    <location>
        <begin position="282"/>
        <end position="310"/>
    </location>
</feature>
<feature type="compositionally biased region" description="Basic and acidic residues" evidence="1">
    <location>
        <begin position="130"/>
        <end position="142"/>
    </location>
</feature>
<dbReference type="HOGENOM" id="CLU_409586_0_0_1"/>
<dbReference type="GeneID" id="8231328"/>
<reference evidence="2" key="1">
    <citation type="submission" date="2007-04" db="EMBL/GenBank/DDBJ databases">
        <title>Annotation of Pediculus humanus corporis strain USDA.</title>
        <authorList>
            <person name="Kirkness E."/>
            <person name="Hannick L."/>
            <person name="Hass B."/>
            <person name="Bruggner R."/>
            <person name="Lawson D."/>
            <person name="Bidwell S."/>
            <person name="Joardar V."/>
            <person name="Caler E."/>
            <person name="Walenz B."/>
            <person name="Inman J."/>
            <person name="Schobel S."/>
            <person name="Galinsky K."/>
            <person name="Amedeo P."/>
            <person name="Strausberg R."/>
        </authorList>
    </citation>
    <scope>NUCLEOTIDE SEQUENCE</scope>
    <source>
        <strain evidence="2">USDA</strain>
    </source>
</reference>
<feature type="compositionally biased region" description="Basic and acidic residues" evidence="1">
    <location>
        <begin position="417"/>
        <end position="438"/>
    </location>
</feature>
<organism>
    <name type="scientific">Pediculus humanus subsp. corporis</name>
    <name type="common">Body louse</name>
    <dbReference type="NCBI Taxonomy" id="121224"/>
    <lineage>
        <taxon>Eukaryota</taxon>
        <taxon>Metazoa</taxon>
        <taxon>Ecdysozoa</taxon>
        <taxon>Arthropoda</taxon>
        <taxon>Hexapoda</taxon>
        <taxon>Insecta</taxon>
        <taxon>Pterygota</taxon>
        <taxon>Neoptera</taxon>
        <taxon>Paraneoptera</taxon>
        <taxon>Psocodea</taxon>
        <taxon>Troctomorpha</taxon>
        <taxon>Phthiraptera</taxon>
        <taxon>Anoplura</taxon>
        <taxon>Pediculidae</taxon>
        <taxon>Pediculus</taxon>
    </lineage>
</organism>
<dbReference type="InParanoid" id="E0VC23"/>
<reference evidence="3" key="3">
    <citation type="submission" date="2021-02" db="UniProtKB">
        <authorList>
            <consortium name="EnsemblMetazoa"/>
        </authorList>
    </citation>
    <scope>IDENTIFICATION</scope>
    <source>
        <strain evidence="3">USDA</strain>
    </source>
</reference>
<feature type="region of interest" description="Disordered" evidence="1">
    <location>
        <begin position="79"/>
        <end position="228"/>
    </location>
</feature>
<dbReference type="EnsemblMetazoa" id="PHUM077850-RA">
    <property type="protein sequence ID" value="PHUM077850-PA"/>
    <property type="gene ID" value="PHUM077850"/>
</dbReference>
<dbReference type="EMBL" id="DS235045">
    <property type="protein sequence ID" value="EEB10929.1"/>
    <property type="molecule type" value="Genomic_DNA"/>
</dbReference>
<evidence type="ECO:0000313" key="3">
    <source>
        <dbReference type="EnsemblMetazoa" id="PHUM077850-PA"/>
    </source>
</evidence>
<dbReference type="VEuPathDB" id="VectorBase:PHUM077850"/>
<evidence type="ECO:0000313" key="2">
    <source>
        <dbReference type="EMBL" id="EEB10929.1"/>
    </source>
</evidence>
<dbReference type="AlphaFoldDB" id="E0VC23"/>
<proteinExistence type="predicted"/>
<feature type="compositionally biased region" description="Basic and acidic residues" evidence="1">
    <location>
        <begin position="290"/>
        <end position="306"/>
    </location>
</feature>
<protein>
    <submittedName>
        <fullName evidence="2 3">Uncharacterized protein</fullName>
    </submittedName>
</protein>
<dbReference type="EMBL" id="AAZO01000930">
    <property type="status" value="NOT_ANNOTATED_CDS"/>
    <property type="molecule type" value="Genomic_DNA"/>
</dbReference>
<feature type="compositionally biased region" description="Polar residues" evidence="1">
    <location>
        <begin position="103"/>
        <end position="116"/>
    </location>
</feature>
<keyword evidence="4" id="KW-1185">Reference proteome</keyword>
<feature type="compositionally biased region" description="Basic and acidic residues" evidence="1">
    <location>
        <begin position="447"/>
        <end position="478"/>
    </location>
</feature>
<feature type="compositionally biased region" description="Polar residues" evidence="1">
    <location>
        <begin position="158"/>
        <end position="171"/>
    </location>
</feature>
<dbReference type="Proteomes" id="UP000009046">
    <property type="component" value="Unassembled WGS sequence"/>
</dbReference>
<dbReference type="RefSeq" id="XP_002423667.1">
    <property type="nucleotide sequence ID" value="XM_002423622.1"/>
</dbReference>
<name>E0VC23_PEDHC</name>
<dbReference type="KEGG" id="phu:Phum_PHUM077850"/>